<evidence type="ECO:0000313" key="2">
    <source>
        <dbReference type="Proteomes" id="UP000031197"/>
    </source>
</evidence>
<accession>A0A0B3ZHC5</accession>
<gene>
    <name evidence="1" type="ORF">RJ41_00525</name>
</gene>
<reference evidence="1 2" key="1">
    <citation type="submission" date="2014-12" db="EMBL/GenBank/DDBJ databases">
        <title>Genome sequencing of Alteromonas marina AD001.</title>
        <authorList>
            <person name="Adrian T.G.S."/>
            <person name="Chan K.G."/>
        </authorList>
    </citation>
    <scope>NUCLEOTIDE SEQUENCE [LARGE SCALE GENOMIC DNA]</scope>
    <source>
        <strain evidence="1 2">AD001</strain>
    </source>
</reference>
<dbReference type="Proteomes" id="UP000031197">
    <property type="component" value="Unassembled WGS sequence"/>
</dbReference>
<organism evidence="1 2">
    <name type="scientific">Alteromonas marina</name>
    <dbReference type="NCBI Taxonomy" id="203795"/>
    <lineage>
        <taxon>Bacteria</taxon>
        <taxon>Pseudomonadati</taxon>
        <taxon>Pseudomonadota</taxon>
        <taxon>Gammaproteobacteria</taxon>
        <taxon>Alteromonadales</taxon>
        <taxon>Alteromonadaceae</taxon>
        <taxon>Alteromonas/Salinimonas group</taxon>
        <taxon>Alteromonas</taxon>
    </lineage>
</organism>
<name>A0A0B3ZHC5_9ALTE</name>
<evidence type="ECO:0000313" key="1">
    <source>
        <dbReference type="EMBL" id="KHT57850.1"/>
    </source>
</evidence>
<dbReference type="RefSeq" id="WP_039216247.1">
    <property type="nucleotide sequence ID" value="NZ_JWLW01000001.1"/>
</dbReference>
<protein>
    <submittedName>
        <fullName evidence="1">Uncharacterized protein</fullName>
    </submittedName>
</protein>
<dbReference type="EMBL" id="JWLW01000001">
    <property type="protein sequence ID" value="KHT57850.1"/>
    <property type="molecule type" value="Genomic_DNA"/>
</dbReference>
<comment type="caution">
    <text evidence="1">The sequence shown here is derived from an EMBL/GenBank/DDBJ whole genome shotgun (WGS) entry which is preliminary data.</text>
</comment>
<dbReference type="AlphaFoldDB" id="A0A0B3ZHC5"/>
<proteinExistence type="predicted"/>
<keyword evidence="2" id="KW-1185">Reference proteome</keyword>
<dbReference type="OrthoDB" id="6330890at2"/>
<sequence length="160" mass="18656">MTVQFSQGFSNQCSWVNLKGYSLYYIWQGHPADEGEKHFYQLKSKPDPEKVEVMSACWDGYAGSYQLSAEGSLVLIRFHYFLPNGLGESDALLEELHGDFYLEFRTHFEGDQLYVPFADGRVTVDQEQWVEVKRAYVNVKTDKNGFSTWIKRFIPDRLFK</sequence>